<feature type="transmembrane region" description="Helical" evidence="8">
    <location>
        <begin position="389"/>
        <end position="406"/>
    </location>
</feature>
<dbReference type="RefSeq" id="WP_189415297.1">
    <property type="nucleotide sequence ID" value="NZ_BMYZ01000001.1"/>
</dbReference>
<feature type="transmembrane region" description="Helical" evidence="8">
    <location>
        <begin position="242"/>
        <end position="263"/>
    </location>
</feature>
<keyword evidence="7 8" id="KW-0472">Membrane</keyword>
<dbReference type="InterPro" id="IPR036259">
    <property type="entry name" value="MFS_trans_sf"/>
</dbReference>
<keyword evidence="10" id="KW-1185">Reference proteome</keyword>
<protein>
    <submittedName>
        <fullName evidence="9">Glucose/galactose MFS transporter</fullName>
    </submittedName>
</protein>
<evidence type="ECO:0000256" key="6">
    <source>
        <dbReference type="ARBA" id="ARBA00022989"/>
    </source>
</evidence>
<evidence type="ECO:0000256" key="8">
    <source>
        <dbReference type="SAM" id="Phobius"/>
    </source>
</evidence>
<feature type="transmembrane region" description="Helical" evidence="8">
    <location>
        <begin position="351"/>
        <end position="377"/>
    </location>
</feature>
<dbReference type="SUPFAM" id="SSF103473">
    <property type="entry name" value="MFS general substrate transporter"/>
    <property type="match status" value="1"/>
</dbReference>
<evidence type="ECO:0000256" key="4">
    <source>
        <dbReference type="ARBA" id="ARBA00022475"/>
    </source>
</evidence>
<reference evidence="10" key="1">
    <citation type="journal article" date="2019" name="Int. J. Syst. Evol. Microbiol.">
        <title>The Global Catalogue of Microorganisms (GCM) 10K type strain sequencing project: providing services to taxonomists for standard genome sequencing and annotation.</title>
        <authorList>
            <consortium name="The Broad Institute Genomics Platform"/>
            <consortium name="The Broad Institute Genome Sequencing Center for Infectious Disease"/>
            <person name="Wu L."/>
            <person name="Ma J."/>
        </authorList>
    </citation>
    <scope>NUCLEOTIDE SEQUENCE [LARGE SCALE GENOMIC DNA]</scope>
    <source>
        <strain evidence="10">KCTC 32239</strain>
    </source>
</reference>
<dbReference type="PANTHER" id="PTHR43702:SF12">
    <property type="entry name" value="N-ACETYL GLUCOSAMINE TRANSPORTER NAGP"/>
    <property type="match status" value="1"/>
</dbReference>
<evidence type="ECO:0000256" key="5">
    <source>
        <dbReference type="ARBA" id="ARBA00022692"/>
    </source>
</evidence>
<comment type="function">
    <text evidence="1">Intake of glucose and galactose.</text>
</comment>
<feature type="transmembrane region" description="Helical" evidence="8">
    <location>
        <begin position="283"/>
        <end position="305"/>
    </location>
</feature>
<evidence type="ECO:0000313" key="10">
    <source>
        <dbReference type="Proteomes" id="UP000619761"/>
    </source>
</evidence>
<dbReference type="InterPro" id="IPR050375">
    <property type="entry name" value="MFS_TsgA-like"/>
</dbReference>
<feature type="transmembrane region" description="Helical" evidence="8">
    <location>
        <begin position="111"/>
        <end position="128"/>
    </location>
</feature>
<evidence type="ECO:0000256" key="1">
    <source>
        <dbReference type="ARBA" id="ARBA00003321"/>
    </source>
</evidence>
<feature type="transmembrane region" description="Helical" evidence="8">
    <location>
        <begin position="418"/>
        <end position="435"/>
    </location>
</feature>
<keyword evidence="6 8" id="KW-1133">Transmembrane helix</keyword>
<dbReference type="CDD" id="cd17394">
    <property type="entry name" value="MFS_FucP_like"/>
    <property type="match status" value="1"/>
</dbReference>
<dbReference type="Gene3D" id="1.20.1250.20">
    <property type="entry name" value="MFS general substrate transporter like domains"/>
    <property type="match status" value="2"/>
</dbReference>
<sequence length="444" mass="47511">MNASAQTSQKNAPGNTSTFIPMVIIGTLFFVFGFVTWLNGSLIPFLKIACELNEFQALLVTFAFYIAYTFMALPASLVLRKIGFKTGMVVGLGVMALGALLFIPAAKSSTYTLFLTALFVLGAGLTLLQTASNPYIVCIGPRESAAMRISIMGLINKSAGVLVPLLFTAWILTGMDQFSADALAALDANARAERLSELSSRLVTPYIVMALVLIALMAFVHFSPLAELDLNDDSDSLPNQKLGVLQFPQLILGTIALFLYVGVEVIAGDTIGLYGRHLGVEKFGSLTSYTMAFMVLGYIVGVTCIPKYLSQANALLFSALAGLLFGTGVIFSSPTDTGLSQILFVWAGVPAIPNTVLFLALLGFANALVWPAIWPLALEGLGKYTSTGSALLIMGIAGGALLPLLYGHFAHSSGNSQMAYWIMLPCYAFILFYALKGHKLRSWK</sequence>
<dbReference type="InterPro" id="IPR011701">
    <property type="entry name" value="MFS"/>
</dbReference>
<comment type="subcellular location">
    <subcellularLocation>
        <location evidence="2">Cell inner membrane</location>
        <topology evidence="2">Multi-pass membrane protein</topology>
    </subcellularLocation>
</comment>
<feature type="transmembrane region" description="Helical" evidence="8">
    <location>
        <begin position="149"/>
        <end position="172"/>
    </location>
</feature>
<dbReference type="InterPro" id="IPR005964">
    <property type="entry name" value="Glc/Gal_transptr_bac"/>
</dbReference>
<feature type="transmembrane region" description="Helical" evidence="8">
    <location>
        <begin position="203"/>
        <end position="222"/>
    </location>
</feature>
<feature type="transmembrane region" description="Helical" evidence="8">
    <location>
        <begin position="58"/>
        <end position="79"/>
    </location>
</feature>
<dbReference type="PANTHER" id="PTHR43702">
    <property type="entry name" value="L-FUCOSE-PROTON SYMPORTER"/>
    <property type="match status" value="1"/>
</dbReference>
<name>A0ABQ3AN04_9GAMM</name>
<dbReference type="EMBL" id="BMYZ01000001">
    <property type="protein sequence ID" value="GGY62411.1"/>
    <property type="molecule type" value="Genomic_DNA"/>
</dbReference>
<accession>A0ABQ3AN04</accession>
<comment type="similarity">
    <text evidence="3">Belongs to the major facilitator superfamily. FHS transporter (TC 2.A.1.7) family.</text>
</comment>
<dbReference type="Proteomes" id="UP000619761">
    <property type="component" value="Unassembled WGS sequence"/>
</dbReference>
<keyword evidence="5 8" id="KW-0812">Transmembrane</keyword>
<feature type="transmembrane region" description="Helical" evidence="8">
    <location>
        <begin position="19"/>
        <end position="38"/>
    </location>
</feature>
<organism evidence="9 10">
    <name type="scientific">Cellvibrio zantedeschiae</name>
    <dbReference type="NCBI Taxonomy" id="1237077"/>
    <lineage>
        <taxon>Bacteria</taxon>
        <taxon>Pseudomonadati</taxon>
        <taxon>Pseudomonadota</taxon>
        <taxon>Gammaproteobacteria</taxon>
        <taxon>Cellvibrionales</taxon>
        <taxon>Cellvibrionaceae</taxon>
        <taxon>Cellvibrio</taxon>
    </lineage>
</organism>
<evidence type="ECO:0000256" key="7">
    <source>
        <dbReference type="ARBA" id="ARBA00023136"/>
    </source>
</evidence>
<evidence type="ECO:0000313" key="9">
    <source>
        <dbReference type="EMBL" id="GGY62411.1"/>
    </source>
</evidence>
<evidence type="ECO:0000256" key="2">
    <source>
        <dbReference type="ARBA" id="ARBA00004429"/>
    </source>
</evidence>
<dbReference type="NCBIfam" id="TIGR01272">
    <property type="entry name" value="gluP"/>
    <property type="match status" value="1"/>
</dbReference>
<evidence type="ECO:0000256" key="3">
    <source>
        <dbReference type="ARBA" id="ARBA00009120"/>
    </source>
</evidence>
<gene>
    <name evidence="9" type="primary">nagP</name>
    <name evidence="9" type="ORF">GCM10011613_02370</name>
</gene>
<dbReference type="Pfam" id="PF07690">
    <property type="entry name" value="MFS_1"/>
    <property type="match status" value="1"/>
</dbReference>
<proteinExistence type="inferred from homology"/>
<comment type="caution">
    <text evidence="9">The sequence shown here is derived from an EMBL/GenBank/DDBJ whole genome shotgun (WGS) entry which is preliminary data.</text>
</comment>
<keyword evidence="4" id="KW-1003">Cell membrane</keyword>
<feature type="transmembrane region" description="Helical" evidence="8">
    <location>
        <begin position="312"/>
        <end position="331"/>
    </location>
</feature>
<feature type="transmembrane region" description="Helical" evidence="8">
    <location>
        <begin position="86"/>
        <end position="105"/>
    </location>
</feature>